<dbReference type="InterPro" id="IPR018109">
    <property type="entry name" value="Folylpolyglutamate_synth_CS"/>
</dbReference>
<dbReference type="GO" id="GO:0005739">
    <property type="term" value="C:mitochondrion"/>
    <property type="evidence" value="ECO:0007669"/>
    <property type="project" value="TreeGrafter"/>
</dbReference>
<dbReference type="InterPro" id="IPR001645">
    <property type="entry name" value="Folylpolyglutamate_synth"/>
</dbReference>
<evidence type="ECO:0000313" key="8">
    <source>
        <dbReference type="EMBL" id="ANZ73322.1"/>
    </source>
</evidence>
<dbReference type="GO" id="GO:0006730">
    <property type="term" value="P:one-carbon metabolic process"/>
    <property type="evidence" value="ECO:0007669"/>
    <property type="project" value="UniProtKB-KW"/>
</dbReference>
<accession>A0A1B2J5S6</accession>
<keyword evidence="6" id="KW-0460">Magnesium</keyword>
<reference evidence="8 9" key="1">
    <citation type="submission" date="2016-02" db="EMBL/GenBank/DDBJ databases">
        <title>Comparative genomic and transcriptomic foundation for Pichia pastoris.</title>
        <authorList>
            <person name="Love K.R."/>
            <person name="Shah K.A."/>
            <person name="Whittaker C.A."/>
            <person name="Wu J."/>
            <person name="Bartlett M.C."/>
            <person name="Ma D."/>
            <person name="Leeson R.L."/>
            <person name="Priest M."/>
            <person name="Young S.K."/>
            <person name="Love J.C."/>
        </authorList>
    </citation>
    <scope>NUCLEOTIDE SEQUENCE [LARGE SCALE GENOMIC DNA]</scope>
    <source>
        <strain evidence="8 9">ATCC 28485</strain>
    </source>
</reference>
<dbReference type="SUPFAM" id="SSF53623">
    <property type="entry name" value="MurD-like peptide ligases, catalytic domain"/>
    <property type="match status" value="1"/>
</dbReference>
<dbReference type="GO" id="GO:0004326">
    <property type="term" value="F:tetrahydrofolylpolyglutamate synthase activity"/>
    <property type="evidence" value="ECO:0007669"/>
    <property type="project" value="InterPro"/>
</dbReference>
<dbReference type="Gene3D" id="3.90.190.20">
    <property type="entry name" value="Mur ligase, C-terminal domain"/>
    <property type="match status" value="1"/>
</dbReference>
<dbReference type="Gene3D" id="3.40.1190.10">
    <property type="entry name" value="Mur-like, catalytic domain"/>
    <property type="match status" value="1"/>
</dbReference>
<name>A0A1B2J5S6_PICPA</name>
<dbReference type="GO" id="GO:0046872">
    <property type="term" value="F:metal ion binding"/>
    <property type="evidence" value="ECO:0007669"/>
    <property type="project" value="UniProtKB-KW"/>
</dbReference>
<keyword evidence="3" id="KW-0479">Metal-binding</keyword>
<keyword evidence="5 7" id="KW-0067">ATP-binding</keyword>
<comment type="catalytic activity">
    <reaction evidence="7">
        <text>7,8-dihydropteroate + L-glutamate + ATP = 7,8-dihydrofolate + ADP + phosphate + H(+)</text>
        <dbReference type="Rhea" id="RHEA:23584"/>
        <dbReference type="ChEBI" id="CHEBI:15378"/>
        <dbReference type="ChEBI" id="CHEBI:17839"/>
        <dbReference type="ChEBI" id="CHEBI:29985"/>
        <dbReference type="ChEBI" id="CHEBI:30616"/>
        <dbReference type="ChEBI" id="CHEBI:43474"/>
        <dbReference type="ChEBI" id="CHEBI:57451"/>
        <dbReference type="ChEBI" id="CHEBI:456216"/>
        <dbReference type="EC" id="6.3.2.12"/>
    </reaction>
</comment>
<keyword evidence="9" id="KW-1185">Reference proteome</keyword>
<keyword evidence="7" id="KW-0554">One-carbon metabolism</keyword>
<dbReference type="PANTHER" id="PTHR11136">
    <property type="entry name" value="FOLYLPOLYGLUTAMATE SYNTHASE-RELATED"/>
    <property type="match status" value="1"/>
</dbReference>
<dbReference type="AlphaFoldDB" id="A0A1B2J5S6"/>
<evidence type="ECO:0000256" key="4">
    <source>
        <dbReference type="ARBA" id="ARBA00022741"/>
    </source>
</evidence>
<evidence type="ECO:0000256" key="2">
    <source>
        <dbReference type="ARBA" id="ARBA00022598"/>
    </source>
</evidence>
<dbReference type="EC" id="6.3.2.12" evidence="7"/>
<dbReference type="EMBL" id="CP014584">
    <property type="protein sequence ID" value="ANZ73322.1"/>
    <property type="molecule type" value="Genomic_DNA"/>
</dbReference>
<dbReference type="OrthoDB" id="5212574at2759"/>
<evidence type="ECO:0000256" key="3">
    <source>
        <dbReference type="ARBA" id="ARBA00022723"/>
    </source>
</evidence>
<proteinExistence type="inferred from homology"/>
<evidence type="ECO:0000256" key="7">
    <source>
        <dbReference type="PIRNR" id="PIRNR001563"/>
    </source>
</evidence>
<evidence type="ECO:0000313" key="9">
    <source>
        <dbReference type="Proteomes" id="UP000094565"/>
    </source>
</evidence>
<evidence type="ECO:0000256" key="1">
    <source>
        <dbReference type="ARBA" id="ARBA00008276"/>
    </source>
</evidence>
<dbReference type="UniPathway" id="UPA00850"/>
<evidence type="ECO:0000256" key="6">
    <source>
        <dbReference type="ARBA" id="ARBA00022842"/>
    </source>
</evidence>
<dbReference type="GO" id="GO:0005829">
    <property type="term" value="C:cytosol"/>
    <property type="evidence" value="ECO:0007669"/>
    <property type="project" value="TreeGrafter"/>
</dbReference>
<comment type="pathway">
    <text evidence="7">Cofactor biosynthesis; tetrahydrofolylpolyglutamate biosynthesis.</text>
</comment>
<dbReference type="InterPro" id="IPR036615">
    <property type="entry name" value="Mur_ligase_C_dom_sf"/>
</dbReference>
<comment type="similarity">
    <text evidence="1 7">Belongs to the folylpolyglutamate synthase family.</text>
</comment>
<dbReference type="GO" id="GO:0008841">
    <property type="term" value="F:dihydrofolate synthase activity"/>
    <property type="evidence" value="ECO:0007669"/>
    <property type="project" value="UniProtKB-EC"/>
</dbReference>
<protein>
    <recommendedName>
        <fullName evidence="7">Dihydrofolate synthetase</fullName>
        <ecNumber evidence="7">6.3.2.12</ecNumber>
    </recommendedName>
</protein>
<sequence length="419" mass="46222">MPIDLSLGRVTQLLTVLGNPQKVWKCIHVAGTNGKGSVCSYLSHILESSNISTGRFTSPHLLHPNDSININNRPISRKRYDYEFRKVKELNEKELIGATEFELLTCTAFYVFAQFEIEIAIVEVGLGGRLDATNVIPGFDGGWGVLVSAITKIGLDHESLLGNSLSQIAKEKAGIIKQFVPCVIDGSNDTKVLQVVKDVAFQNNCKLFETFPHEAVVFDQQVPLLGEFQKCNLAVALKVTEILRSKFNYRITRQAIVNGVRNTKWPGRLQRLTATIRKQPLNLLLDGAHNGQAAIELSKYLDTLRSLESPLSFVIAVTGGKTLTPMLAPLIKKQDYVTVTTFSSVEGMPWIKAMDCEVLAREIRKFTSNVTVQEHLEGALIKAAQFSQSPTVPLIVCGSLYLAADVLRLVEEDIDSVNA</sequence>
<keyword evidence="4 7" id="KW-0547">Nucleotide-binding</keyword>
<dbReference type="SUPFAM" id="SSF53244">
    <property type="entry name" value="MurD-like peptide ligases, peptide-binding domain"/>
    <property type="match status" value="1"/>
</dbReference>
<dbReference type="GO" id="GO:0005524">
    <property type="term" value="F:ATP binding"/>
    <property type="evidence" value="ECO:0007669"/>
    <property type="project" value="UniProtKB-KW"/>
</dbReference>
<dbReference type="NCBIfam" id="TIGR01499">
    <property type="entry name" value="folC"/>
    <property type="match status" value="1"/>
</dbReference>
<dbReference type="Proteomes" id="UP000094565">
    <property type="component" value="Chromosome 1"/>
</dbReference>
<dbReference type="PANTHER" id="PTHR11136:SF0">
    <property type="entry name" value="DIHYDROFOLATE SYNTHETASE-RELATED"/>
    <property type="match status" value="1"/>
</dbReference>
<dbReference type="PIRSF" id="PIRSF001563">
    <property type="entry name" value="Folylpolyglu_synth"/>
    <property type="match status" value="1"/>
</dbReference>
<dbReference type="PROSITE" id="PS01012">
    <property type="entry name" value="FOLYLPOLYGLU_SYNT_2"/>
    <property type="match status" value="1"/>
</dbReference>
<evidence type="ECO:0000256" key="5">
    <source>
        <dbReference type="ARBA" id="ARBA00022840"/>
    </source>
</evidence>
<keyword evidence="2 7" id="KW-0436">Ligase</keyword>
<dbReference type="InterPro" id="IPR036565">
    <property type="entry name" value="Mur-like_cat_sf"/>
</dbReference>
<organism evidence="8 9">
    <name type="scientific">Komagataella pastoris</name>
    <name type="common">Yeast</name>
    <name type="synonym">Pichia pastoris</name>
    <dbReference type="NCBI Taxonomy" id="4922"/>
    <lineage>
        <taxon>Eukaryota</taxon>
        <taxon>Fungi</taxon>
        <taxon>Dikarya</taxon>
        <taxon>Ascomycota</taxon>
        <taxon>Saccharomycotina</taxon>
        <taxon>Pichiomycetes</taxon>
        <taxon>Pichiales</taxon>
        <taxon>Pichiaceae</taxon>
        <taxon>Komagataella</taxon>
    </lineage>
</organism>
<gene>
    <name evidence="8" type="primary">FOL3</name>
    <name evidence="8" type="ORF">ATY40_BA7501068</name>
</gene>